<dbReference type="InParanoid" id="A0A316YBF6"/>
<evidence type="ECO:0000313" key="2">
    <source>
        <dbReference type="EMBL" id="PWN86906.1"/>
    </source>
</evidence>
<sequence>MPAELSCHRCRILAADCVFVRSGASAPDRQEQKARKTRRSKTACEENAARQSQTQETGDERTTETDTFHQDAILQPREILDGDDRSSEPVRDSTAWLERTRSSFRSYSYLALVMRRLHVPREERTHSSLSLGSILAGANIDWATCGEVLNEVKLSRRIRDAGKMSES</sequence>
<organism evidence="2 3">
    <name type="scientific">Acaromyces ingoldii</name>
    <dbReference type="NCBI Taxonomy" id="215250"/>
    <lineage>
        <taxon>Eukaryota</taxon>
        <taxon>Fungi</taxon>
        <taxon>Dikarya</taxon>
        <taxon>Basidiomycota</taxon>
        <taxon>Ustilaginomycotina</taxon>
        <taxon>Exobasidiomycetes</taxon>
        <taxon>Exobasidiales</taxon>
        <taxon>Cryptobasidiaceae</taxon>
        <taxon>Acaromyces</taxon>
    </lineage>
</organism>
<feature type="compositionally biased region" description="Basic and acidic residues" evidence="1">
    <location>
        <begin position="78"/>
        <end position="91"/>
    </location>
</feature>
<protein>
    <submittedName>
        <fullName evidence="2">Uncharacterized protein</fullName>
    </submittedName>
</protein>
<dbReference type="RefSeq" id="XP_025374104.1">
    <property type="nucleotide sequence ID" value="XM_025522956.1"/>
</dbReference>
<feature type="region of interest" description="Disordered" evidence="1">
    <location>
        <begin position="24"/>
        <end position="94"/>
    </location>
</feature>
<reference evidence="2 3" key="1">
    <citation type="journal article" date="2018" name="Mol. Biol. Evol.">
        <title>Broad Genomic Sampling Reveals a Smut Pathogenic Ancestry of the Fungal Clade Ustilaginomycotina.</title>
        <authorList>
            <person name="Kijpornyongpan T."/>
            <person name="Mondo S.J."/>
            <person name="Barry K."/>
            <person name="Sandor L."/>
            <person name="Lee J."/>
            <person name="Lipzen A."/>
            <person name="Pangilinan J."/>
            <person name="LaButti K."/>
            <person name="Hainaut M."/>
            <person name="Henrissat B."/>
            <person name="Grigoriev I.V."/>
            <person name="Spatafora J.W."/>
            <person name="Aime M.C."/>
        </authorList>
    </citation>
    <scope>NUCLEOTIDE SEQUENCE [LARGE SCALE GENOMIC DNA]</scope>
    <source>
        <strain evidence="2 3">MCA 4198</strain>
    </source>
</reference>
<keyword evidence="3" id="KW-1185">Reference proteome</keyword>
<feature type="compositionally biased region" description="Basic and acidic residues" evidence="1">
    <location>
        <begin position="58"/>
        <end position="69"/>
    </location>
</feature>
<dbReference type="AlphaFoldDB" id="A0A316YBF6"/>
<evidence type="ECO:0000313" key="3">
    <source>
        <dbReference type="Proteomes" id="UP000245768"/>
    </source>
</evidence>
<accession>A0A316YBF6</accession>
<name>A0A316YBF6_9BASI</name>
<dbReference type="Proteomes" id="UP000245768">
    <property type="component" value="Unassembled WGS sequence"/>
</dbReference>
<dbReference type="EMBL" id="KZ819642">
    <property type="protein sequence ID" value="PWN86906.1"/>
    <property type="molecule type" value="Genomic_DNA"/>
</dbReference>
<dbReference type="GeneID" id="37044872"/>
<proteinExistence type="predicted"/>
<gene>
    <name evidence="2" type="ORF">FA10DRAFT_269989</name>
</gene>
<evidence type="ECO:0000256" key="1">
    <source>
        <dbReference type="SAM" id="MobiDB-lite"/>
    </source>
</evidence>